<accession>A0A1P8UR00</accession>
<gene>
    <name evidence="2" type="ORF">Ga0080574_TMP1414</name>
</gene>
<name>A0A1P8UR00_9RHOB</name>
<keyword evidence="1" id="KW-0732">Signal</keyword>
<keyword evidence="3" id="KW-1185">Reference proteome</keyword>
<sequence precursor="true">MAFIRTLAGAALSVLLLAGSAMAEIRLVMVEQPGCAYCAQWDAQIAPAYPNTAEGRFAPLLRADLRQGPPEGVSYKRKVLFTPTFILIEDGDELARLEGYPGEDFFWPLLSQLLERHTDFDPAAVLVTPAEPLEGG</sequence>
<dbReference type="EMBL" id="CP015093">
    <property type="protein sequence ID" value="APZ51748.1"/>
    <property type="molecule type" value="Genomic_DNA"/>
</dbReference>
<reference evidence="2 3" key="1">
    <citation type="submission" date="2016-04" db="EMBL/GenBank/DDBJ databases">
        <title>Deep-sea bacteria in the southern Pacific.</title>
        <authorList>
            <person name="Tang K."/>
        </authorList>
    </citation>
    <scope>NUCLEOTIDE SEQUENCE [LARGE SCALE GENOMIC DNA]</scope>
    <source>
        <strain evidence="2 3">JLT2014</strain>
    </source>
</reference>
<dbReference type="RefSeq" id="WP_076696513.1">
    <property type="nucleotide sequence ID" value="NZ_CP015093.1"/>
</dbReference>
<dbReference type="AlphaFoldDB" id="A0A1P8UR00"/>
<proteinExistence type="predicted"/>
<feature type="signal peptide" evidence="1">
    <location>
        <begin position="1"/>
        <end position="23"/>
    </location>
</feature>
<dbReference type="InterPro" id="IPR036249">
    <property type="entry name" value="Thioredoxin-like_sf"/>
</dbReference>
<evidence type="ECO:0000313" key="2">
    <source>
        <dbReference type="EMBL" id="APZ51748.1"/>
    </source>
</evidence>
<dbReference type="Gene3D" id="3.40.30.10">
    <property type="entry name" value="Glutaredoxin"/>
    <property type="match status" value="1"/>
</dbReference>
<dbReference type="KEGG" id="paby:Ga0080574_TMP1414"/>
<protein>
    <submittedName>
        <fullName evidence="2">Regulatory protein SoxS</fullName>
    </submittedName>
</protein>
<feature type="chain" id="PRO_5010228197" evidence="1">
    <location>
        <begin position="24"/>
        <end position="136"/>
    </location>
</feature>
<evidence type="ECO:0000256" key="1">
    <source>
        <dbReference type="SAM" id="SignalP"/>
    </source>
</evidence>
<dbReference type="STRING" id="1250539.Ga0080574_TMP1414"/>
<dbReference type="OrthoDB" id="7362982at2"/>
<organism evidence="2 3">
    <name type="scientific">Salipiger abyssi</name>
    <dbReference type="NCBI Taxonomy" id="1250539"/>
    <lineage>
        <taxon>Bacteria</taxon>
        <taxon>Pseudomonadati</taxon>
        <taxon>Pseudomonadota</taxon>
        <taxon>Alphaproteobacteria</taxon>
        <taxon>Rhodobacterales</taxon>
        <taxon>Roseobacteraceae</taxon>
        <taxon>Salipiger</taxon>
    </lineage>
</organism>
<dbReference type="SUPFAM" id="SSF52833">
    <property type="entry name" value="Thioredoxin-like"/>
    <property type="match status" value="1"/>
</dbReference>
<evidence type="ECO:0000313" key="3">
    <source>
        <dbReference type="Proteomes" id="UP000187059"/>
    </source>
</evidence>
<dbReference type="Proteomes" id="UP000187059">
    <property type="component" value="Chromosome"/>
</dbReference>